<feature type="domain" description="GFO/IDH/MocA-like oxidoreductase" evidence="2">
    <location>
        <begin position="126"/>
        <end position="224"/>
    </location>
</feature>
<evidence type="ECO:0000313" key="3">
    <source>
        <dbReference type="EMBL" id="HIZ90386.1"/>
    </source>
</evidence>
<proteinExistence type="predicted"/>
<dbReference type="Gene3D" id="3.30.360.10">
    <property type="entry name" value="Dihydrodipicolinate Reductase, domain 2"/>
    <property type="match status" value="1"/>
</dbReference>
<dbReference type="AlphaFoldDB" id="A0A9D2GWS3"/>
<name>A0A9D2GWS3_9BACT</name>
<dbReference type="Pfam" id="PF22725">
    <property type="entry name" value="GFO_IDH_MocA_C3"/>
    <property type="match status" value="1"/>
</dbReference>
<accession>A0A9D2GWS3</accession>
<dbReference type="InterPro" id="IPR000683">
    <property type="entry name" value="Gfo/Idh/MocA-like_OxRdtase_N"/>
</dbReference>
<dbReference type="SUPFAM" id="SSF55347">
    <property type="entry name" value="Glyceraldehyde-3-phosphate dehydrogenase-like, C-terminal domain"/>
    <property type="match status" value="1"/>
</dbReference>
<reference evidence="3" key="2">
    <citation type="submission" date="2021-04" db="EMBL/GenBank/DDBJ databases">
        <authorList>
            <person name="Gilroy R."/>
        </authorList>
    </citation>
    <scope>NUCLEOTIDE SEQUENCE</scope>
    <source>
        <strain evidence="3">ChiW4-1371</strain>
    </source>
</reference>
<dbReference type="Pfam" id="PF01408">
    <property type="entry name" value="GFO_IDH_MocA"/>
    <property type="match status" value="1"/>
</dbReference>
<protein>
    <submittedName>
        <fullName evidence="3">Gfo/Idh/MocA family oxidoreductase</fullName>
    </submittedName>
</protein>
<evidence type="ECO:0000259" key="2">
    <source>
        <dbReference type="Pfam" id="PF22725"/>
    </source>
</evidence>
<dbReference type="PANTHER" id="PTHR43377:SF1">
    <property type="entry name" value="BILIVERDIN REDUCTASE A"/>
    <property type="match status" value="1"/>
</dbReference>
<dbReference type="InterPro" id="IPR055170">
    <property type="entry name" value="GFO_IDH_MocA-like_dom"/>
</dbReference>
<organism evidence="3 4">
    <name type="scientific">Candidatus Mucispirillum faecigallinarum</name>
    <dbReference type="NCBI Taxonomy" id="2838699"/>
    <lineage>
        <taxon>Bacteria</taxon>
        <taxon>Pseudomonadati</taxon>
        <taxon>Deferribacterota</taxon>
        <taxon>Deferribacteres</taxon>
        <taxon>Deferribacterales</taxon>
        <taxon>Mucispirillaceae</taxon>
        <taxon>Mucispirillum</taxon>
    </lineage>
</organism>
<evidence type="ECO:0000313" key="4">
    <source>
        <dbReference type="Proteomes" id="UP000824176"/>
    </source>
</evidence>
<reference evidence="3" key="1">
    <citation type="journal article" date="2021" name="PeerJ">
        <title>Extensive microbial diversity within the chicken gut microbiome revealed by metagenomics and culture.</title>
        <authorList>
            <person name="Gilroy R."/>
            <person name="Ravi A."/>
            <person name="Getino M."/>
            <person name="Pursley I."/>
            <person name="Horton D.L."/>
            <person name="Alikhan N.F."/>
            <person name="Baker D."/>
            <person name="Gharbi K."/>
            <person name="Hall N."/>
            <person name="Watson M."/>
            <person name="Adriaenssens E.M."/>
            <person name="Foster-Nyarko E."/>
            <person name="Jarju S."/>
            <person name="Secka A."/>
            <person name="Antonio M."/>
            <person name="Oren A."/>
            <person name="Chaudhuri R.R."/>
            <person name="La Ragione R."/>
            <person name="Hildebrand F."/>
            <person name="Pallen M.J."/>
        </authorList>
    </citation>
    <scope>NUCLEOTIDE SEQUENCE</scope>
    <source>
        <strain evidence="3">ChiW4-1371</strain>
    </source>
</reference>
<dbReference type="GO" id="GO:0000166">
    <property type="term" value="F:nucleotide binding"/>
    <property type="evidence" value="ECO:0007669"/>
    <property type="project" value="InterPro"/>
</dbReference>
<dbReference type="InterPro" id="IPR051450">
    <property type="entry name" value="Gfo/Idh/MocA_Oxidoreductases"/>
</dbReference>
<dbReference type="PANTHER" id="PTHR43377">
    <property type="entry name" value="BILIVERDIN REDUCTASE A"/>
    <property type="match status" value="1"/>
</dbReference>
<comment type="caution">
    <text evidence="3">The sequence shown here is derived from an EMBL/GenBank/DDBJ whole genome shotgun (WGS) entry which is preliminary data.</text>
</comment>
<sequence>MLNVGLIGLGKMGKYHLNLYSDIREVKLVGICDANPEVVNELSAKTGVQGYTNYKEMFPYVDAITIAAPTRFHYEIARECLLAGKHLLVEKPITTNYDQARELFDIAISKHLVLHIGHVERFNGAVQEIRKITENPRYVESKRVAQFNPNFKADSIVLDLMIHDIDIVLNLIGSPVKAIQAMGSKVHTELADFATVNIAFENNAIANLHVSRMSQIKERFMTVYEDNALYKLDFTTQDINIYRQGQTQQTISDKELRYKNEFIQERLFVYKENPLKSEIMHFINCVTGKTKRTVTVEHDLLSLNVALKTDELLRKGIYGQVEL</sequence>
<feature type="domain" description="Gfo/Idh/MocA-like oxidoreductase N-terminal" evidence="1">
    <location>
        <begin position="2"/>
        <end position="118"/>
    </location>
</feature>
<dbReference type="SUPFAM" id="SSF51735">
    <property type="entry name" value="NAD(P)-binding Rossmann-fold domains"/>
    <property type="match status" value="1"/>
</dbReference>
<dbReference type="Proteomes" id="UP000824176">
    <property type="component" value="Unassembled WGS sequence"/>
</dbReference>
<dbReference type="InterPro" id="IPR036291">
    <property type="entry name" value="NAD(P)-bd_dom_sf"/>
</dbReference>
<dbReference type="Gene3D" id="3.40.50.720">
    <property type="entry name" value="NAD(P)-binding Rossmann-like Domain"/>
    <property type="match status" value="1"/>
</dbReference>
<gene>
    <name evidence="3" type="ORF">H9804_10605</name>
</gene>
<evidence type="ECO:0000259" key="1">
    <source>
        <dbReference type="Pfam" id="PF01408"/>
    </source>
</evidence>
<dbReference type="EMBL" id="DXAQ01000159">
    <property type="protein sequence ID" value="HIZ90386.1"/>
    <property type="molecule type" value="Genomic_DNA"/>
</dbReference>